<comment type="caution">
    <text evidence="2">The sequence shown here is derived from an EMBL/GenBank/DDBJ whole genome shotgun (WGS) entry which is preliminary data.</text>
</comment>
<dbReference type="EMBL" id="VOXD01000002">
    <property type="protein sequence ID" value="TXF91421.1"/>
    <property type="molecule type" value="Genomic_DNA"/>
</dbReference>
<dbReference type="OrthoDB" id="9807496at2"/>
<evidence type="ECO:0000313" key="3">
    <source>
        <dbReference type="Proteomes" id="UP000321907"/>
    </source>
</evidence>
<proteinExistence type="predicted"/>
<evidence type="ECO:0000256" key="1">
    <source>
        <dbReference type="SAM" id="SignalP"/>
    </source>
</evidence>
<feature type="signal peptide" evidence="1">
    <location>
        <begin position="1"/>
        <end position="24"/>
    </location>
</feature>
<sequence length="1362" mass="151182">MRVNQLILSLIALVGFAAPTALWAKEGPDRGRPAMTASQQQQIDFRAACDNATAQTDMDVNNVRARLTTGGDVWWNGSAGRYVVPKVPTGVDEVSSIFAGAVWLGGKDPGGGLKVAAQQYGRGSGNFDFYTGPLTDEGLTSKDTCARWDRFFTVSGEAIRELRAAYELVREDPNGRLDPSTLPDEILGWPATGNQYFFDVHRFELPNTTQGLAGFWDEDLDGIYDPTLGDYPIIEIRGCGETPQFPEEMTFWIYNDAGNTHRESNIPQQIQMEVQVQAFAYTTSDDINSMTFQRYKLINRATEDIFDTYFAMWVDADLGCSQDDYVGTDTTRSLAYVYNSDVLDGIGTGCDCDGANTYCDEIPILGVDYFRGPRKPIFDEDGNQIGEEELGMSSFITIYNSSPGSPDPGTTDPNTAQEYYNYLQGRWLDGSTLQNTGDGYDEAGAEETRYVFSDAPNVTNGFNMVTADLGPRDPRTLQASGPFTLQPGAVNELIIGVVWVPDQTYPNPSIQRLQQADDLAQSLFDNCFDICDGPDAPDVDVIELDREVILLLSNNIASNNYEEAYVEPGLGVPEGFDSLYRFEGYRVYQFSGPNVSLAEEGNVERVREIAQFDLNNGITKVFNWNPINEDDNPLLEPYLAPELVATGTDNGIRHSLRITQDAFASSGDTRLINHRRYYFTVVAYGYNNYKEYDPLNTDLPGQPQQYKASSRNIGDNLTGSPFYQVIPRPILDRQLMADYGDGAIVTRIAGEGNNGTFLDINDETREEMENAFAAGETVFPEITYETGAAPIDVFVVNPLGVVDGDYELTFVDADMSDENFDEPVNWILRNLSDPGAMTVMSERPISQRNEQIIGEYGFSVNIGDVEEPSDPALAEQGNGVIGGSISYDDPDGDKWLGFLPDGLDIGLNLPVQLRDELFNYVNNGVMEQFEEDDPNQDFNNLFPGIYPYRLMNWEERASGFPFFSPVWLNRTNGTANTRMSLEDLTNVDIVLTSNKDLWSRCPVIETSNIFYEDAIINGTPVKTDDDRPMFDTRDAPSVTKNAGSDGLPEVDTDIDPAMETGMGWFPGYAVDVETGQRLEIFWGENSLYDGRSIGSGDFTAQSNGNDMIWNPSDVILEPVPESDLNAYTFVGGGQHYFYVTKLPYDGGEYLESRLNPHPSASRKVNGIREIIWAGFPLLSPGSELLSYEDGIVPNDATIKLRVNNKYDFREGTEDATGYPTYRFSIDGKAADDNDAAANERELDMINIVPNPYYGFSSYEDSALETIVKITNLPAKATVTIYSLDGKFIRKYERDEAPTALRRSDSRPIGTRQVTPALEWDLKNFKQIPVSGGVYLIHVEAPGLGERTLKFFGVQRQFDPTGL</sequence>
<accession>A0A5C7FTK7</accession>
<name>A0A5C7FTK7_9BACT</name>
<evidence type="ECO:0000313" key="2">
    <source>
        <dbReference type="EMBL" id="TXF91421.1"/>
    </source>
</evidence>
<keyword evidence="1" id="KW-0732">Signal</keyword>
<organism evidence="2 3">
    <name type="scientific">Neolewinella aurantiaca</name>
    <dbReference type="NCBI Taxonomy" id="2602767"/>
    <lineage>
        <taxon>Bacteria</taxon>
        <taxon>Pseudomonadati</taxon>
        <taxon>Bacteroidota</taxon>
        <taxon>Saprospiria</taxon>
        <taxon>Saprospirales</taxon>
        <taxon>Lewinellaceae</taxon>
        <taxon>Neolewinella</taxon>
    </lineage>
</organism>
<feature type="chain" id="PRO_5023005310" description="T9SS C-terminal target domain-containing protein" evidence="1">
    <location>
        <begin position="25"/>
        <end position="1362"/>
    </location>
</feature>
<protein>
    <recommendedName>
        <fullName evidence="4">T9SS C-terminal target domain-containing protein</fullName>
    </recommendedName>
</protein>
<gene>
    <name evidence="2" type="ORF">FUA23_01615</name>
</gene>
<dbReference type="Proteomes" id="UP000321907">
    <property type="component" value="Unassembled WGS sequence"/>
</dbReference>
<keyword evidence="3" id="KW-1185">Reference proteome</keyword>
<reference evidence="2 3" key="1">
    <citation type="submission" date="2019-08" db="EMBL/GenBank/DDBJ databases">
        <title>Lewinella sp. strain SSH13 Genome sequencing and assembly.</title>
        <authorList>
            <person name="Kim I."/>
        </authorList>
    </citation>
    <scope>NUCLEOTIDE SEQUENCE [LARGE SCALE GENOMIC DNA]</scope>
    <source>
        <strain evidence="2 3">SSH13</strain>
    </source>
</reference>
<dbReference type="RefSeq" id="WP_147928961.1">
    <property type="nucleotide sequence ID" value="NZ_VOXD01000002.1"/>
</dbReference>
<evidence type="ECO:0008006" key="4">
    <source>
        <dbReference type="Google" id="ProtNLM"/>
    </source>
</evidence>